<feature type="transmembrane region" description="Helical" evidence="6">
    <location>
        <begin position="76"/>
        <end position="95"/>
    </location>
</feature>
<dbReference type="EMBL" id="MU032348">
    <property type="protein sequence ID" value="KAF3764864.1"/>
    <property type="molecule type" value="Genomic_DNA"/>
</dbReference>
<feature type="transmembrane region" description="Helical" evidence="6">
    <location>
        <begin position="199"/>
        <end position="219"/>
    </location>
</feature>
<sequence>MKDPFFIPPIPALEEWVRPFAEKYNMTVLPQHIHEVIAAALLYTFIHLVVSPWVSNKYAPEHYPKSRGKRASWDSHVVSLFQSVLICIVALWVMWTDKERASMDWQGRIWGYTGSSGLVQSLAAGYFVWDFCITICNLDVFGVGLLAHAVSALSVYSLGYRPFLNYYATVFILYELSTPFLNIHWFFDKLGMTGTKAQLYNGIVLLFTFFSARLVWGVGQSVMVWYDMYRALFTAPNTEYMSITPANEQLPGTEDVMKYAKEAGPLPVWMAVIYLASNITLNTLNIYWFGKMIKAVQKRFEPGAKDHKKEEKVKEKISIPAGAATANDIAGKIDELRRRHTLPDIDIEIKDDLADMQ</sequence>
<comment type="caution">
    <text evidence="8">The sequence shown here is derived from an EMBL/GenBank/DDBJ whole genome shotgun (WGS) entry which is preliminary data.</text>
</comment>
<evidence type="ECO:0000256" key="5">
    <source>
        <dbReference type="PROSITE-ProRule" id="PRU00205"/>
    </source>
</evidence>
<dbReference type="Proteomes" id="UP000803844">
    <property type="component" value="Unassembled WGS sequence"/>
</dbReference>
<evidence type="ECO:0000313" key="9">
    <source>
        <dbReference type="Proteomes" id="UP000803844"/>
    </source>
</evidence>
<dbReference type="SMART" id="SM00724">
    <property type="entry name" value="TLC"/>
    <property type="match status" value="1"/>
</dbReference>
<gene>
    <name evidence="8" type="ORF">M406DRAFT_356696</name>
</gene>
<dbReference type="GeneID" id="63840636"/>
<keyword evidence="9" id="KW-1185">Reference proteome</keyword>
<dbReference type="PANTHER" id="PTHR13439:SF0">
    <property type="entry name" value="TOPOISOMERASE I DAMAGE AFFECTED PROTEIN 4"/>
    <property type="match status" value="1"/>
</dbReference>
<feature type="transmembrane region" description="Helical" evidence="6">
    <location>
        <begin position="166"/>
        <end position="187"/>
    </location>
</feature>
<comment type="subcellular location">
    <subcellularLocation>
        <location evidence="1">Membrane</location>
        <topology evidence="1">Multi-pass membrane protein</topology>
    </subcellularLocation>
</comment>
<dbReference type="Pfam" id="PF03798">
    <property type="entry name" value="TRAM_LAG1_CLN8"/>
    <property type="match status" value="1"/>
</dbReference>
<evidence type="ECO:0000259" key="7">
    <source>
        <dbReference type="PROSITE" id="PS50922"/>
    </source>
</evidence>
<evidence type="ECO:0000256" key="4">
    <source>
        <dbReference type="ARBA" id="ARBA00023136"/>
    </source>
</evidence>
<feature type="transmembrane region" description="Helical" evidence="6">
    <location>
        <begin position="36"/>
        <end position="55"/>
    </location>
</feature>
<protein>
    <submittedName>
        <fullName evidence="8">DUF887-domain-containing protein</fullName>
    </submittedName>
</protein>
<evidence type="ECO:0000313" key="8">
    <source>
        <dbReference type="EMBL" id="KAF3764864.1"/>
    </source>
</evidence>
<accession>A0A9P4Y1M9</accession>
<feature type="transmembrane region" description="Helical" evidence="6">
    <location>
        <begin position="266"/>
        <end position="289"/>
    </location>
</feature>
<evidence type="ECO:0000256" key="6">
    <source>
        <dbReference type="SAM" id="Phobius"/>
    </source>
</evidence>
<organism evidence="8 9">
    <name type="scientific">Cryphonectria parasitica (strain ATCC 38755 / EP155)</name>
    <dbReference type="NCBI Taxonomy" id="660469"/>
    <lineage>
        <taxon>Eukaryota</taxon>
        <taxon>Fungi</taxon>
        <taxon>Dikarya</taxon>
        <taxon>Ascomycota</taxon>
        <taxon>Pezizomycotina</taxon>
        <taxon>Sordariomycetes</taxon>
        <taxon>Sordariomycetidae</taxon>
        <taxon>Diaporthales</taxon>
        <taxon>Cryphonectriaceae</taxon>
        <taxon>Cryphonectria-Endothia species complex</taxon>
        <taxon>Cryphonectria</taxon>
    </lineage>
</organism>
<dbReference type="PANTHER" id="PTHR13439">
    <property type="entry name" value="CT120 PROTEIN"/>
    <property type="match status" value="1"/>
</dbReference>
<keyword evidence="2 5" id="KW-0812">Transmembrane</keyword>
<dbReference type="PROSITE" id="PS50922">
    <property type="entry name" value="TLC"/>
    <property type="match status" value="1"/>
</dbReference>
<keyword evidence="4 5" id="KW-0472">Membrane</keyword>
<dbReference type="OrthoDB" id="10266980at2759"/>
<evidence type="ECO:0000256" key="1">
    <source>
        <dbReference type="ARBA" id="ARBA00004141"/>
    </source>
</evidence>
<evidence type="ECO:0000256" key="3">
    <source>
        <dbReference type="ARBA" id="ARBA00022989"/>
    </source>
</evidence>
<feature type="transmembrane region" description="Helical" evidence="6">
    <location>
        <begin position="140"/>
        <end position="160"/>
    </location>
</feature>
<reference evidence="8" key="1">
    <citation type="journal article" date="2020" name="Phytopathology">
        <title>Genome sequence of the chestnut blight fungus Cryphonectria parasitica EP155: A fundamental resource for an archetypical invasive plant pathogen.</title>
        <authorList>
            <person name="Crouch J.A."/>
            <person name="Dawe A."/>
            <person name="Aerts A."/>
            <person name="Barry K."/>
            <person name="Churchill A.C.L."/>
            <person name="Grimwood J."/>
            <person name="Hillman B."/>
            <person name="Milgroom M.G."/>
            <person name="Pangilinan J."/>
            <person name="Smith M."/>
            <person name="Salamov A."/>
            <person name="Schmutz J."/>
            <person name="Yadav J."/>
            <person name="Grigoriev I.V."/>
            <person name="Nuss D."/>
        </authorList>
    </citation>
    <scope>NUCLEOTIDE SEQUENCE</scope>
    <source>
        <strain evidence="8">EP155</strain>
    </source>
</reference>
<dbReference type="InterPro" id="IPR006634">
    <property type="entry name" value="TLC-dom"/>
</dbReference>
<dbReference type="GO" id="GO:0055088">
    <property type="term" value="P:lipid homeostasis"/>
    <property type="evidence" value="ECO:0007669"/>
    <property type="project" value="TreeGrafter"/>
</dbReference>
<dbReference type="InterPro" id="IPR050846">
    <property type="entry name" value="TLCD"/>
</dbReference>
<feature type="domain" description="TLC" evidence="7">
    <location>
        <begin position="68"/>
        <end position="301"/>
    </location>
</feature>
<feature type="transmembrane region" description="Helical" evidence="6">
    <location>
        <begin position="107"/>
        <end position="128"/>
    </location>
</feature>
<name>A0A9P4Y1M9_CRYP1</name>
<dbReference type="AlphaFoldDB" id="A0A9P4Y1M9"/>
<dbReference type="RefSeq" id="XP_040775825.1">
    <property type="nucleotide sequence ID" value="XM_040923507.1"/>
</dbReference>
<evidence type="ECO:0000256" key="2">
    <source>
        <dbReference type="ARBA" id="ARBA00022692"/>
    </source>
</evidence>
<proteinExistence type="predicted"/>
<dbReference type="GO" id="GO:0005783">
    <property type="term" value="C:endoplasmic reticulum"/>
    <property type="evidence" value="ECO:0007669"/>
    <property type="project" value="TreeGrafter"/>
</dbReference>
<keyword evidence="3 6" id="KW-1133">Transmembrane helix</keyword>
<dbReference type="GO" id="GO:0016020">
    <property type="term" value="C:membrane"/>
    <property type="evidence" value="ECO:0007669"/>
    <property type="project" value="UniProtKB-SubCell"/>
</dbReference>